<comment type="cofactor">
    <cofactor evidence="1 12">
        <name>Mg(2+)</name>
        <dbReference type="ChEBI" id="CHEBI:18420"/>
    </cofactor>
</comment>
<name>A0ABZ3F0U9_9FIRM</name>
<dbReference type="GO" id="GO:0016740">
    <property type="term" value="F:transferase activity"/>
    <property type="evidence" value="ECO:0007669"/>
    <property type="project" value="UniProtKB-KW"/>
</dbReference>
<evidence type="ECO:0000256" key="4">
    <source>
        <dbReference type="ARBA" id="ARBA00022630"/>
    </source>
</evidence>
<evidence type="ECO:0000256" key="2">
    <source>
        <dbReference type="ARBA" id="ARBA00011955"/>
    </source>
</evidence>
<protein>
    <recommendedName>
        <fullName evidence="3 11">FAD:protein FMN transferase</fullName>
        <ecNumber evidence="2 11">2.7.1.180</ecNumber>
    </recommendedName>
    <alternativeName>
        <fullName evidence="9 11">Flavin transferase</fullName>
    </alternativeName>
</protein>
<dbReference type="Pfam" id="PF02424">
    <property type="entry name" value="ApbE"/>
    <property type="match status" value="1"/>
</dbReference>
<keyword evidence="6 11" id="KW-0479">Metal-binding</keyword>
<feature type="signal peptide" evidence="12">
    <location>
        <begin position="1"/>
        <end position="23"/>
    </location>
</feature>
<dbReference type="PANTHER" id="PTHR30040:SF2">
    <property type="entry name" value="FAD:PROTEIN FMN TRANSFERASE"/>
    <property type="match status" value="1"/>
</dbReference>
<dbReference type="EC" id="2.7.1.180" evidence="2 11"/>
<dbReference type="InterPro" id="IPR003374">
    <property type="entry name" value="ApbE-like_sf"/>
</dbReference>
<keyword evidence="12" id="KW-0472">Membrane</keyword>
<comment type="catalytic activity">
    <reaction evidence="10 11 12">
        <text>L-threonyl-[protein] + FAD = FMN-L-threonyl-[protein] + AMP + H(+)</text>
        <dbReference type="Rhea" id="RHEA:36847"/>
        <dbReference type="Rhea" id="RHEA-COMP:11060"/>
        <dbReference type="Rhea" id="RHEA-COMP:11061"/>
        <dbReference type="ChEBI" id="CHEBI:15378"/>
        <dbReference type="ChEBI" id="CHEBI:30013"/>
        <dbReference type="ChEBI" id="CHEBI:57692"/>
        <dbReference type="ChEBI" id="CHEBI:74257"/>
        <dbReference type="ChEBI" id="CHEBI:456215"/>
        <dbReference type="EC" id="2.7.1.180"/>
    </reaction>
</comment>
<evidence type="ECO:0000256" key="9">
    <source>
        <dbReference type="ARBA" id="ARBA00031306"/>
    </source>
</evidence>
<proteinExistence type="inferred from homology"/>
<keyword evidence="5 11" id="KW-0808">Transferase</keyword>
<keyword evidence="12" id="KW-0732">Signal</keyword>
<accession>A0ABZ3F0U9</accession>
<keyword evidence="7 11" id="KW-0274">FAD</keyword>
<dbReference type="RefSeq" id="WP_342758997.1">
    <property type="nucleotide sequence ID" value="NZ_CP146256.1"/>
</dbReference>
<keyword evidence="12" id="KW-1003">Cell membrane</keyword>
<organism evidence="13 14">
    <name type="scientific">Kineothrix sedimenti</name>
    <dbReference type="NCBI Taxonomy" id="3123317"/>
    <lineage>
        <taxon>Bacteria</taxon>
        <taxon>Bacillati</taxon>
        <taxon>Bacillota</taxon>
        <taxon>Clostridia</taxon>
        <taxon>Lachnospirales</taxon>
        <taxon>Lachnospiraceae</taxon>
        <taxon>Kineothrix</taxon>
    </lineage>
</organism>
<dbReference type="PIRSF" id="PIRSF006268">
    <property type="entry name" value="ApbE"/>
    <property type="match status" value="1"/>
</dbReference>
<keyword evidence="12" id="KW-0997">Cell inner membrane</keyword>
<evidence type="ECO:0000313" key="13">
    <source>
        <dbReference type="EMBL" id="XAH75435.1"/>
    </source>
</evidence>
<dbReference type="SUPFAM" id="SSF143631">
    <property type="entry name" value="ApbE-like"/>
    <property type="match status" value="1"/>
</dbReference>
<dbReference type="InterPro" id="IPR024932">
    <property type="entry name" value="ApbE"/>
</dbReference>
<dbReference type="PANTHER" id="PTHR30040">
    <property type="entry name" value="THIAMINE BIOSYNTHESIS LIPOPROTEIN APBE"/>
    <property type="match status" value="1"/>
</dbReference>
<evidence type="ECO:0000256" key="8">
    <source>
        <dbReference type="ARBA" id="ARBA00022842"/>
    </source>
</evidence>
<keyword evidence="14" id="KW-1185">Reference proteome</keyword>
<dbReference type="Proteomes" id="UP001451571">
    <property type="component" value="Chromosome"/>
</dbReference>
<evidence type="ECO:0000313" key="14">
    <source>
        <dbReference type="Proteomes" id="UP001451571"/>
    </source>
</evidence>
<gene>
    <name evidence="13" type="ORF">V6984_06675</name>
</gene>
<evidence type="ECO:0000256" key="7">
    <source>
        <dbReference type="ARBA" id="ARBA00022827"/>
    </source>
</evidence>
<sequence>MDKLKGKITAFLLGMMMISMLSACSFGAQKRYESSFLELFDTASVIVGYAKNEEEFTEYSQMIYDELKLYNDLYDIYNDYEGINNIKTINDNAGIKPVRVDRRIIDLLLFSRELYEKTDGEINVAFGSVLSLWHDHRSAGLDAPEKATLPDYEELKKRNQHIDIDDMIIDEEASTVYLKDPEMSLDVGAIAKGYAVERAALFAQEAGFENGMISVGGNVRTFGNKLDDNGKEIPWSVGIQNPDLSSDEKTLYVLNLSGYSLVTSGIYERYYVVDGKQYHHIIDPKTLMPTEYFVSVSIICPDSGMADALSTAVFNMPYEEGSKLIEGLDGAEALWVFPDQSMKYSSGFQAMIKD</sequence>
<dbReference type="Gene3D" id="3.10.520.10">
    <property type="entry name" value="ApbE-like domains"/>
    <property type="match status" value="1"/>
</dbReference>
<comment type="subcellular location">
    <subcellularLocation>
        <location evidence="12">Cell inner membrane</location>
        <topology evidence="12">Lipid-anchor</topology>
        <orientation evidence="12">Periplasmic side</orientation>
    </subcellularLocation>
</comment>
<keyword evidence="12" id="KW-0449">Lipoprotein</keyword>
<evidence type="ECO:0000256" key="11">
    <source>
        <dbReference type="PIRNR" id="PIRNR006268"/>
    </source>
</evidence>
<comment type="function">
    <text evidence="12">Flavin transferase that catalyzes the transfer of the FMN moiety of FAD and its covalent binding to the hydroxyl group of a threonine residue in a target flavoprotein.</text>
</comment>
<evidence type="ECO:0000256" key="10">
    <source>
        <dbReference type="ARBA" id="ARBA00048540"/>
    </source>
</evidence>
<keyword evidence="8 11" id="KW-0460">Magnesium</keyword>
<dbReference type="PROSITE" id="PS51257">
    <property type="entry name" value="PROKAR_LIPOPROTEIN"/>
    <property type="match status" value="1"/>
</dbReference>
<evidence type="ECO:0000256" key="12">
    <source>
        <dbReference type="RuleBase" id="RU363002"/>
    </source>
</evidence>
<reference evidence="13 14" key="1">
    <citation type="submission" date="2024-02" db="EMBL/GenBank/DDBJ databases">
        <title>Bacterial strain from lacustrine sediment.</title>
        <authorList>
            <person name="Petit C."/>
            <person name="Fadhlaoui K."/>
        </authorList>
    </citation>
    <scope>NUCLEOTIDE SEQUENCE [LARGE SCALE GENOMIC DNA]</scope>
    <source>
        <strain evidence="13 14">IPX-CK</strain>
    </source>
</reference>
<evidence type="ECO:0000256" key="6">
    <source>
        <dbReference type="ARBA" id="ARBA00022723"/>
    </source>
</evidence>
<evidence type="ECO:0000256" key="5">
    <source>
        <dbReference type="ARBA" id="ARBA00022679"/>
    </source>
</evidence>
<evidence type="ECO:0000256" key="1">
    <source>
        <dbReference type="ARBA" id="ARBA00001946"/>
    </source>
</evidence>
<dbReference type="EMBL" id="CP146256">
    <property type="protein sequence ID" value="XAH75435.1"/>
    <property type="molecule type" value="Genomic_DNA"/>
</dbReference>
<comment type="similarity">
    <text evidence="11 12">Belongs to the ApbE family.</text>
</comment>
<keyword evidence="4 11" id="KW-0285">Flavoprotein</keyword>
<evidence type="ECO:0000256" key="3">
    <source>
        <dbReference type="ARBA" id="ARBA00016337"/>
    </source>
</evidence>
<feature type="chain" id="PRO_5044973898" description="FAD:protein FMN transferase" evidence="12">
    <location>
        <begin position="24"/>
        <end position="354"/>
    </location>
</feature>